<gene>
    <name evidence="3" type="primary">ytpA</name>
    <name evidence="3" type="ORF">RIdsm_01942</name>
    <name evidence="2" type="ORF">XM52_04405</name>
</gene>
<dbReference type="EC" id="3.1.1.-" evidence="3"/>
<proteinExistence type="predicted"/>
<evidence type="ECO:0000313" key="3">
    <source>
        <dbReference type="EMBL" id="QEW26146.1"/>
    </source>
</evidence>
<keyword evidence="4" id="KW-1185">Reference proteome</keyword>
<evidence type="ECO:0000313" key="2">
    <source>
        <dbReference type="EMBL" id="KRS18925.1"/>
    </source>
</evidence>
<dbReference type="STRING" id="540747.SAMN04488031_103355"/>
<dbReference type="SUPFAM" id="SSF53474">
    <property type="entry name" value="alpha/beta-Hydrolases"/>
    <property type="match status" value="1"/>
</dbReference>
<evidence type="ECO:0000259" key="1">
    <source>
        <dbReference type="Pfam" id="PF12146"/>
    </source>
</evidence>
<dbReference type="Proteomes" id="UP000325785">
    <property type="component" value="Chromosome"/>
</dbReference>
<dbReference type="Pfam" id="PF12146">
    <property type="entry name" value="Hydrolase_4"/>
    <property type="match status" value="1"/>
</dbReference>
<dbReference type="InterPro" id="IPR022742">
    <property type="entry name" value="Hydrolase_4"/>
</dbReference>
<dbReference type="KEGG" id="rid:RIdsm_01942"/>
<feature type="domain" description="Serine aminopeptidase S33" evidence="1">
    <location>
        <begin position="42"/>
        <end position="292"/>
    </location>
</feature>
<dbReference type="InterPro" id="IPR051044">
    <property type="entry name" value="MAG_DAG_Lipase"/>
</dbReference>
<protein>
    <submittedName>
        <fullName evidence="2">Hydrolase</fullName>
    </submittedName>
    <submittedName>
        <fullName evidence="3">Phospholipase YtpA</fullName>
        <ecNumber evidence="3">3.1.1.-</ecNumber>
    </submittedName>
</protein>
<dbReference type="PATRIC" id="fig|540747.5.peg.2455"/>
<sequence>MTEAAPFFAELSDGPGDGRAWWADTADGTRIRLGLWRPEGANGTVFLFPGRTEYIEKYGRAARDLASRGLATFAIDWRGQGLADRLVDDEMAGHVMHFTDYQHDVRAMVAAAEELDLPKPWHLLAHSMGGCIGLRAAMEGLSVASCVFSGPMWGIQMSDALRPVAWSLSWSSKRLGIGHRYAPGTAGGSYVLSEPFETNKLTRDRAMYDYMIDHLNAQPELGLGGPSLHWLHEALMETRALARKPSPNLPCLTIMGSDEEIVDVTRIRQRMAAWPNGRLEVIEGGRHEVMMDDPETRAAVFDMMGSFFEQHSQSDGKTTGAPGVA</sequence>
<reference evidence="3 5" key="2">
    <citation type="submission" date="2018-08" db="EMBL/GenBank/DDBJ databases">
        <title>Genetic Globetrotter - A new plasmid hitch-hiking vast phylogenetic and geographic distances.</title>
        <authorList>
            <person name="Vollmers J."/>
            <person name="Petersen J."/>
        </authorList>
    </citation>
    <scope>NUCLEOTIDE SEQUENCE [LARGE SCALE GENOMIC DNA]</scope>
    <source>
        <strain evidence="3 5">DSM 26383</strain>
    </source>
</reference>
<dbReference type="Gene3D" id="3.40.50.1820">
    <property type="entry name" value="alpha/beta hydrolase"/>
    <property type="match status" value="1"/>
</dbReference>
<dbReference type="PANTHER" id="PTHR11614">
    <property type="entry name" value="PHOSPHOLIPASE-RELATED"/>
    <property type="match status" value="1"/>
</dbReference>
<name>A0A0T5PCR4_9RHOB</name>
<reference evidence="2 4" key="1">
    <citation type="submission" date="2015-04" db="EMBL/GenBank/DDBJ databases">
        <title>The draft genome sequence of Roseovarius indicus B108T.</title>
        <authorList>
            <person name="Li G."/>
            <person name="Lai Q."/>
            <person name="Shao Z."/>
            <person name="Yan P."/>
        </authorList>
    </citation>
    <scope>NUCLEOTIDE SEQUENCE [LARGE SCALE GENOMIC DNA]</scope>
    <source>
        <strain evidence="2 4">B108</strain>
    </source>
</reference>
<dbReference type="RefSeq" id="WP_057813677.1">
    <property type="nucleotide sequence ID" value="NZ_CP031598.1"/>
</dbReference>
<organism evidence="2 4">
    <name type="scientific">Roseovarius indicus</name>
    <dbReference type="NCBI Taxonomy" id="540747"/>
    <lineage>
        <taxon>Bacteria</taxon>
        <taxon>Pseudomonadati</taxon>
        <taxon>Pseudomonadota</taxon>
        <taxon>Alphaproteobacteria</taxon>
        <taxon>Rhodobacterales</taxon>
        <taxon>Roseobacteraceae</taxon>
        <taxon>Roseovarius</taxon>
    </lineage>
</organism>
<keyword evidence="2" id="KW-0378">Hydrolase</keyword>
<dbReference type="InterPro" id="IPR029058">
    <property type="entry name" value="AB_hydrolase_fold"/>
</dbReference>
<accession>A0A0T5PCR4</accession>
<dbReference type="GO" id="GO:0016787">
    <property type="term" value="F:hydrolase activity"/>
    <property type="evidence" value="ECO:0007669"/>
    <property type="project" value="UniProtKB-KW"/>
</dbReference>
<dbReference type="Proteomes" id="UP000051401">
    <property type="component" value="Unassembled WGS sequence"/>
</dbReference>
<dbReference type="OrthoDB" id="9788260at2"/>
<evidence type="ECO:0000313" key="4">
    <source>
        <dbReference type="Proteomes" id="UP000051401"/>
    </source>
</evidence>
<dbReference type="EMBL" id="CP031598">
    <property type="protein sequence ID" value="QEW26146.1"/>
    <property type="molecule type" value="Genomic_DNA"/>
</dbReference>
<dbReference type="EMBL" id="LAXI01000002">
    <property type="protein sequence ID" value="KRS18925.1"/>
    <property type="molecule type" value="Genomic_DNA"/>
</dbReference>
<evidence type="ECO:0000313" key="5">
    <source>
        <dbReference type="Proteomes" id="UP000325785"/>
    </source>
</evidence>
<dbReference type="AlphaFoldDB" id="A0A0T5PCR4"/>